<dbReference type="EMBL" id="JARBHB010000010">
    <property type="protein sequence ID" value="KAJ8873929.1"/>
    <property type="molecule type" value="Genomic_DNA"/>
</dbReference>
<evidence type="ECO:0000313" key="1">
    <source>
        <dbReference type="EMBL" id="KAJ8873929.1"/>
    </source>
</evidence>
<evidence type="ECO:0000313" key="2">
    <source>
        <dbReference type="Proteomes" id="UP001159363"/>
    </source>
</evidence>
<name>A0ABQ9GPK6_9NEOP</name>
<accession>A0ABQ9GPK6</accession>
<gene>
    <name evidence="1" type="ORF">PR048_024766</name>
</gene>
<reference evidence="1 2" key="1">
    <citation type="submission" date="2023-02" db="EMBL/GenBank/DDBJ databases">
        <title>LHISI_Scaffold_Assembly.</title>
        <authorList>
            <person name="Stuart O.P."/>
            <person name="Cleave R."/>
            <person name="Magrath M.J.L."/>
            <person name="Mikheyev A.S."/>
        </authorList>
    </citation>
    <scope>NUCLEOTIDE SEQUENCE [LARGE SCALE GENOMIC DNA]</scope>
    <source>
        <strain evidence="1">Daus_M_001</strain>
        <tissue evidence="1">Leg muscle</tissue>
    </source>
</reference>
<sequence>MSSITDTAAERVALGKHSFGNSCSAQTVSSYFPKRPSVNSEEIWAILNREVFKADEGEVR</sequence>
<keyword evidence="2" id="KW-1185">Reference proteome</keyword>
<comment type="caution">
    <text evidence="1">The sequence shown here is derived from an EMBL/GenBank/DDBJ whole genome shotgun (WGS) entry which is preliminary data.</text>
</comment>
<proteinExistence type="predicted"/>
<dbReference type="Proteomes" id="UP001159363">
    <property type="component" value="Chromosome 9"/>
</dbReference>
<protein>
    <submittedName>
        <fullName evidence="1">Uncharacterized protein</fullName>
    </submittedName>
</protein>
<organism evidence="1 2">
    <name type="scientific">Dryococelus australis</name>
    <dbReference type="NCBI Taxonomy" id="614101"/>
    <lineage>
        <taxon>Eukaryota</taxon>
        <taxon>Metazoa</taxon>
        <taxon>Ecdysozoa</taxon>
        <taxon>Arthropoda</taxon>
        <taxon>Hexapoda</taxon>
        <taxon>Insecta</taxon>
        <taxon>Pterygota</taxon>
        <taxon>Neoptera</taxon>
        <taxon>Polyneoptera</taxon>
        <taxon>Phasmatodea</taxon>
        <taxon>Verophasmatodea</taxon>
        <taxon>Anareolatae</taxon>
        <taxon>Phasmatidae</taxon>
        <taxon>Eurycanthinae</taxon>
        <taxon>Dryococelus</taxon>
    </lineage>
</organism>